<keyword evidence="4" id="KW-1185">Reference proteome</keyword>
<keyword evidence="2" id="KW-0732">Signal</keyword>
<protein>
    <recommendedName>
        <fullName evidence="5">Sporulation domain-containing protein</fullName>
    </recommendedName>
</protein>
<dbReference type="OrthoDB" id="359451at2"/>
<dbReference type="GeneID" id="302998922"/>
<feature type="region of interest" description="Disordered" evidence="1">
    <location>
        <begin position="238"/>
        <end position="263"/>
    </location>
</feature>
<evidence type="ECO:0000313" key="4">
    <source>
        <dbReference type="Proteomes" id="UP000006852"/>
    </source>
</evidence>
<name>F2NT80_TRES6</name>
<dbReference type="Proteomes" id="UP000006852">
    <property type="component" value="Chromosome"/>
</dbReference>
<dbReference type="eggNOG" id="ENOG5032KME">
    <property type="taxonomic scope" value="Bacteria"/>
</dbReference>
<dbReference type="AlphaFoldDB" id="F2NT80"/>
<gene>
    <name evidence="3" type="ordered locus">Tresu_1780</name>
</gene>
<dbReference type="STRING" id="869209.Tresu_1780"/>
<reference evidence="3 4" key="1">
    <citation type="journal article" date="2011" name="Stand. Genomic Sci.">
        <title>Complete genome sequence of Treponema succinifaciens type strain (6091).</title>
        <authorList>
            <person name="Han C."/>
            <person name="Gronow S."/>
            <person name="Teshima H."/>
            <person name="Lapidus A."/>
            <person name="Nolan M."/>
            <person name="Lucas S."/>
            <person name="Hammon N."/>
            <person name="Deshpande S."/>
            <person name="Cheng J.F."/>
            <person name="Zeytun A."/>
            <person name="Tapia R."/>
            <person name="Goodwin L."/>
            <person name="Pitluck S."/>
            <person name="Liolios K."/>
            <person name="Pagani I."/>
            <person name="Ivanova N."/>
            <person name="Mavromatis K."/>
            <person name="Mikhailova N."/>
            <person name="Huntemann M."/>
            <person name="Pati A."/>
            <person name="Chen A."/>
            <person name="Palaniappan K."/>
            <person name="Land M."/>
            <person name="Hauser L."/>
            <person name="Brambilla E.M."/>
            <person name="Rohde M."/>
            <person name="Goker M."/>
            <person name="Woyke T."/>
            <person name="Bristow J."/>
            <person name="Eisen J.A."/>
            <person name="Markowitz V."/>
            <person name="Hugenholtz P."/>
            <person name="Kyrpides N.C."/>
            <person name="Klenk H.P."/>
            <person name="Detter J.C."/>
        </authorList>
    </citation>
    <scope>NUCLEOTIDE SEQUENCE [LARGE SCALE GENOMIC DNA]</scope>
    <source>
        <strain evidence="4">ATCC 33096 / DSM 2489 / 6091</strain>
    </source>
</reference>
<dbReference type="InterPro" id="IPR036680">
    <property type="entry name" value="SPOR-like_sf"/>
</dbReference>
<accession>F2NT80</accession>
<dbReference type="KEGG" id="tsu:Tresu_1780"/>
<evidence type="ECO:0000256" key="2">
    <source>
        <dbReference type="SAM" id="SignalP"/>
    </source>
</evidence>
<proteinExistence type="predicted"/>
<dbReference type="GO" id="GO:0042834">
    <property type="term" value="F:peptidoglycan binding"/>
    <property type="evidence" value="ECO:0007669"/>
    <property type="project" value="InterPro"/>
</dbReference>
<feature type="compositionally biased region" description="Polar residues" evidence="1">
    <location>
        <begin position="253"/>
        <end position="263"/>
    </location>
</feature>
<feature type="signal peptide" evidence="2">
    <location>
        <begin position="1"/>
        <end position="19"/>
    </location>
</feature>
<evidence type="ECO:0000313" key="3">
    <source>
        <dbReference type="EMBL" id="AEB14671.1"/>
    </source>
</evidence>
<dbReference type="Gene3D" id="3.30.70.1070">
    <property type="entry name" value="Sporulation related repeat"/>
    <property type="match status" value="1"/>
</dbReference>
<evidence type="ECO:0000256" key="1">
    <source>
        <dbReference type="SAM" id="MobiDB-lite"/>
    </source>
</evidence>
<sequence length="336" mass="37073">MKKLLLAFFACVASASIFAQNKKSAEIIKKEALKQETVLDSIDYLKHNLDFADTAADTRSLLYYTGTLQEQLGLYTDAGNSYAKAAGIAAHDASNMPKVTSEQLVLNAVRANLCAGNWETADSYLNSAVRNSKNETVSATVKLYSVWSELCKASSVPGADISDSLELLKAYSSMHSMKSVKAQVLFTLWHLTSARIYADELNREFPLSPESSVANGKSQIMRVPFWYFVPKENAASSSQNRYTENSKVPAKDSSVQPEISLSQKHPGKKQQLGLFKKKENADDCIRKAKEKGFDAYCYTETRSSGTTYFIVAVDENSSMTMGQKLKNAGIDCYTIE</sequence>
<reference evidence="4" key="2">
    <citation type="submission" date="2011-04" db="EMBL/GenBank/DDBJ databases">
        <title>The complete genome of chromosome of Treponema succinifaciens DSM 2489.</title>
        <authorList>
            <person name="Lucas S."/>
            <person name="Copeland A."/>
            <person name="Lapidus A."/>
            <person name="Bruce D."/>
            <person name="Goodwin L."/>
            <person name="Pitluck S."/>
            <person name="Peters L."/>
            <person name="Kyrpides N."/>
            <person name="Mavromatis K."/>
            <person name="Ivanova N."/>
            <person name="Ovchinnikova G."/>
            <person name="Teshima H."/>
            <person name="Detter J.C."/>
            <person name="Tapia R."/>
            <person name="Han C."/>
            <person name="Land M."/>
            <person name="Hauser L."/>
            <person name="Markowitz V."/>
            <person name="Cheng J.-F."/>
            <person name="Hugenholtz P."/>
            <person name="Woyke T."/>
            <person name="Wu D."/>
            <person name="Gronow S."/>
            <person name="Wellnitz S."/>
            <person name="Brambilla E."/>
            <person name="Klenk H.-P."/>
            <person name="Eisen J.A."/>
        </authorList>
    </citation>
    <scope>NUCLEOTIDE SEQUENCE [LARGE SCALE GENOMIC DNA]</scope>
    <source>
        <strain evidence="4">ATCC 33096 / DSM 2489 / 6091</strain>
    </source>
</reference>
<feature type="chain" id="PRO_5003287420" description="Sporulation domain-containing protein" evidence="2">
    <location>
        <begin position="20"/>
        <end position="336"/>
    </location>
</feature>
<dbReference type="RefSeq" id="WP_013701952.1">
    <property type="nucleotide sequence ID" value="NC_015385.1"/>
</dbReference>
<organism evidence="3 4">
    <name type="scientific">Treponema succinifaciens (strain ATCC 33096 / DSM 2489 / 6091)</name>
    <dbReference type="NCBI Taxonomy" id="869209"/>
    <lineage>
        <taxon>Bacteria</taxon>
        <taxon>Pseudomonadati</taxon>
        <taxon>Spirochaetota</taxon>
        <taxon>Spirochaetia</taxon>
        <taxon>Spirochaetales</taxon>
        <taxon>Treponemataceae</taxon>
        <taxon>Treponema</taxon>
    </lineage>
</organism>
<dbReference type="HOGENOM" id="CLU_826226_0_0_12"/>
<dbReference type="EMBL" id="CP002631">
    <property type="protein sequence ID" value="AEB14671.1"/>
    <property type="molecule type" value="Genomic_DNA"/>
</dbReference>
<evidence type="ECO:0008006" key="5">
    <source>
        <dbReference type="Google" id="ProtNLM"/>
    </source>
</evidence>